<dbReference type="Gene3D" id="3.60.21.10">
    <property type="match status" value="1"/>
</dbReference>
<dbReference type="GO" id="GO:0046872">
    <property type="term" value="F:metal ion binding"/>
    <property type="evidence" value="ECO:0007669"/>
    <property type="project" value="UniProtKB-KW"/>
</dbReference>
<proteinExistence type="inferred from homology"/>
<keyword evidence="3" id="KW-0464">Manganese</keyword>
<dbReference type="GeneID" id="94826726"/>
<evidence type="ECO:0000313" key="6">
    <source>
        <dbReference type="EMBL" id="OHT09068.1"/>
    </source>
</evidence>
<dbReference type="AlphaFoldDB" id="A0A1J4KGX2"/>
<protein>
    <recommendedName>
        <fullName evidence="4">Serine/threonine-protein phosphatase</fullName>
        <ecNumber evidence="4">3.1.3.16</ecNumber>
    </recommendedName>
</protein>
<accession>A0A1J4KGX2</accession>
<dbReference type="PROSITE" id="PS00125">
    <property type="entry name" value="SER_THR_PHOSPHATASE"/>
    <property type="match status" value="1"/>
</dbReference>
<sequence length="333" mass="38569">MNEIYNRVRKAIFAKEIVPEDDVMYVLFRLLEKLITENNIVTVSSDDNLYVVGDIHGQIGDMIHMFTVAGEDPDQLTKDLKPLQYKYVFMGDYVDRGYSSLNTFLLLATYKLECRQSITLLRGNHESRQISRTYGFYNECVAFYGHAGVWVMANEVFDLLPLCALIDTDIFCVHGGLSPQIRLIERISLLNRQDELPAEGPIADLTWSDPDNKTNDFHQNPRGAGYIFGEKEVKIFTRLNRLSMICRSHQLAMDGYQPFFGDENEKGKKWRLVTIWSAPDYCYRSGNKAAIYKVDRKSGSLYDDHHMLLFDTAVDRYKPEHDYDYPTVSYYFT</sequence>
<dbReference type="PRINTS" id="PR00114">
    <property type="entry name" value="STPHPHTASE"/>
</dbReference>
<dbReference type="Pfam" id="PF00149">
    <property type="entry name" value="Metallophos"/>
    <property type="match status" value="1"/>
</dbReference>
<dbReference type="InterPro" id="IPR006186">
    <property type="entry name" value="Ser/Thr-sp_prot-phosphatase"/>
</dbReference>
<dbReference type="InterPro" id="IPR029052">
    <property type="entry name" value="Metallo-depent_PP-like"/>
</dbReference>
<comment type="similarity">
    <text evidence="4">Belongs to the PPP phosphatase family.</text>
</comment>
<dbReference type="InterPro" id="IPR047129">
    <property type="entry name" value="PPA2-like"/>
</dbReference>
<comment type="catalytic activity">
    <reaction evidence="4">
        <text>O-phospho-L-threonyl-[protein] + H2O = L-threonyl-[protein] + phosphate</text>
        <dbReference type="Rhea" id="RHEA:47004"/>
        <dbReference type="Rhea" id="RHEA-COMP:11060"/>
        <dbReference type="Rhea" id="RHEA-COMP:11605"/>
        <dbReference type="ChEBI" id="CHEBI:15377"/>
        <dbReference type="ChEBI" id="CHEBI:30013"/>
        <dbReference type="ChEBI" id="CHEBI:43474"/>
        <dbReference type="ChEBI" id="CHEBI:61977"/>
        <dbReference type="EC" id="3.1.3.16"/>
    </reaction>
</comment>
<keyword evidence="1" id="KW-0479">Metal-binding</keyword>
<dbReference type="EC" id="3.1.3.16" evidence="4"/>
<evidence type="ECO:0000256" key="1">
    <source>
        <dbReference type="ARBA" id="ARBA00022723"/>
    </source>
</evidence>
<name>A0A1J4KGX2_9EUKA</name>
<feature type="domain" description="Serine/threonine specific protein phosphatases" evidence="5">
    <location>
        <begin position="121"/>
        <end position="126"/>
    </location>
</feature>
<gene>
    <name evidence="6" type="ORF">TRFO_04642</name>
</gene>
<dbReference type="Proteomes" id="UP000179807">
    <property type="component" value="Unassembled WGS sequence"/>
</dbReference>
<reference evidence="6" key="1">
    <citation type="submission" date="2016-10" db="EMBL/GenBank/DDBJ databases">
        <authorList>
            <person name="Benchimol M."/>
            <person name="Almeida L.G."/>
            <person name="Vasconcelos A.T."/>
            <person name="Perreira-Neves A."/>
            <person name="Rosa I.A."/>
            <person name="Tasca T."/>
            <person name="Bogo M.R."/>
            <person name="de Souza W."/>
        </authorList>
    </citation>
    <scope>NUCLEOTIDE SEQUENCE [LARGE SCALE GENOMIC DNA]</scope>
    <source>
        <strain evidence="6">K</strain>
    </source>
</reference>
<dbReference type="SMART" id="SM00156">
    <property type="entry name" value="PP2Ac"/>
    <property type="match status" value="1"/>
</dbReference>
<dbReference type="EMBL" id="MLAK01000649">
    <property type="protein sequence ID" value="OHT09068.1"/>
    <property type="molecule type" value="Genomic_DNA"/>
</dbReference>
<keyword evidence="7" id="KW-1185">Reference proteome</keyword>
<evidence type="ECO:0000313" key="7">
    <source>
        <dbReference type="Proteomes" id="UP000179807"/>
    </source>
</evidence>
<keyword evidence="2 4" id="KW-0378">Hydrolase</keyword>
<evidence type="ECO:0000256" key="2">
    <source>
        <dbReference type="ARBA" id="ARBA00022801"/>
    </source>
</evidence>
<dbReference type="GO" id="GO:0004722">
    <property type="term" value="F:protein serine/threonine phosphatase activity"/>
    <property type="evidence" value="ECO:0007669"/>
    <property type="project" value="UniProtKB-EC"/>
</dbReference>
<evidence type="ECO:0000259" key="5">
    <source>
        <dbReference type="PROSITE" id="PS00125"/>
    </source>
</evidence>
<dbReference type="SUPFAM" id="SSF56300">
    <property type="entry name" value="Metallo-dependent phosphatases"/>
    <property type="match status" value="1"/>
</dbReference>
<dbReference type="VEuPathDB" id="TrichDB:TRFO_04642"/>
<dbReference type="InterPro" id="IPR004843">
    <property type="entry name" value="Calcineurin-like_PHP"/>
</dbReference>
<evidence type="ECO:0000256" key="4">
    <source>
        <dbReference type="RuleBase" id="RU004273"/>
    </source>
</evidence>
<dbReference type="RefSeq" id="XP_068362204.1">
    <property type="nucleotide sequence ID" value="XM_068492022.1"/>
</dbReference>
<comment type="caution">
    <text evidence="6">The sequence shown here is derived from an EMBL/GenBank/DDBJ whole genome shotgun (WGS) entry which is preliminary data.</text>
</comment>
<dbReference type="PANTHER" id="PTHR45619">
    <property type="entry name" value="SERINE/THREONINE-PROTEIN PHOSPHATASE PP2A-RELATED"/>
    <property type="match status" value="1"/>
</dbReference>
<organism evidence="6 7">
    <name type="scientific">Tritrichomonas foetus</name>
    <dbReference type="NCBI Taxonomy" id="1144522"/>
    <lineage>
        <taxon>Eukaryota</taxon>
        <taxon>Metamonada</taxon>
        <taxon>Parabasalia</taxon>
        <taxon>Tritrichomonadida</taxon>
        <taxon>Tritrichomonadidae</taxon>
        <taxon>Tritrichomonas</taxon>
    </lineage>
</organism>
<evidence type="ECO:0000256" key="3">
    <source>
        <dbReference type="ARBA" id="ARBA00023211"/>
    </source>
</evidence>